<dbReference type="InterPro" id="IPR005455">
    <property type="entry name" value="PFN_euk"/>
</dbReference>
<dbReference type="GO" id="GO:0032233">
    <property type="term" value="P:positive regulation of actin filament bundle assembly"/>
    <property type="evidence" value="ECO:0007669"/>
    <property type="project" value="TreeGrafter"/>
</dbReference>
<comment type="similarity">
    <text evidence="2 5">Belongs to the profilin family.</text>
</comment>
<dbReference type="GO" id="GO:0005856">
    <property type="term" value="C:cytoskeleton"/>
    <property type="evidence" value="ECO:0007669"/>
    <property type="project" value="UniProtKB-SubCell"/>
</dbReference>
<keyword evidence="3" id="KW-0963">Cytoplasm</keyword>
<dbReference type="PANTHER" id="PTHR13936">
    <property type="entry name" value="PROFILIN"/>
    <property type="match status" value="1"/>
</dbReference>
<dbReference type="GO" id="GO:0030833">
    <property type="term" value="P:regulation of actin filament polymerization"/>
    <property type="evidence" value="ECO:0007669"/>
    <property type="project" value="TreeGrafter"/>
</dbReference>
<proteinExistence type="inferred from homology"/>
<keyword evidence="7" id="KW-1185">Reference proteome</keyword>
<dbReference type="InterPro" id="IPR005454">
    <property type="entry name" value="Profilin1/2/3_vertebrate"/>
</dbReference>
<dbReference type="AlphaFoldDB" id="A0A3B3QH36"/>
<reference evidence="6" key="1">
    <citation type="submission" date="2025-08" db="UniProtKB">
        <authorList>
            <consortium name="Ensembl"/>
        </authorList>
    </citation>
    <scope>IDENTIFICATION</scope>
</reference>
<dbReference type="Ensembl" id="ENSPKIT00000029443.1">
    <property type="protein sequence ID" value="ENSPKIP00000005438.1"/>
    <property type="gene ID" value="ENSPKIG00000022119.1"/>
</dbReference>
<dbReference type="InterPro" id="IPR048278">
    <property type="entry name" value="PFN"/>
</dbReference>
<name>A0A3B3QH36_9TELE</name>
<evidence type="ECO:0000313" key="7">
    <source>
        <dbReference type="Proteomes" id="UP000261540"/>
    </source>
</evidence>
<dbReference type="Pfam" id="PF00235">
    <property type="entry name" value="Profilin"/>
    <property type="match status" value="1"/>
</dbReference>
<accession>A0A3B3QH36</accession>
<dbReference type="GO" id="GO:0003779">
    <property type="term" value="F:actin binding"/>
    <property type="evidence" value="ECO:0007669"/>
    <property type="project" value="UniProtKB-KW"/>
</dbReference>
<sequence>MSWDGYITNLMDGSFMMDAAIVGYEKGQESVWAAHKGGDFARISAAEIRQLVNTDRSSLFSTGVTIANTKCTVLRDALHTDGQNTMDVRTKASDQNPDTFNISIGKSVKGDTLRSAPTPLPSPLFHSFTPTVHVGQKCSEGRTKNDWFREMTNQIVEEVGPSN</sequence>
<comment type="subcellular location">
    <subcellularLocation>
        <location evidence="1">Cytoplasm</location>
        <location evidence="1">Cytoskeleton</location>
    </subcellularLocation>
</comment>
<dbReference type="Proteomes" id="UP000261540">
    <property type="component" value="Unplaced"/>
</dbReference>
<evidence type="ECO:0000313" key="6">
    <source>
        <dbReference type="Ensembl" id="ENSPKIP00000005438.1"/>
    </source>
</evidence>
<protein>
    <recommendedName>
        <fullName evidence="5">Profilin</fullName>
    </recommendedName>
</protein>
<dbReference type="InterPro" id="IPR036140">
    <property type="entry name" value="PFN_sf"/>
</dbReference>
<dbReference type="STRING" id="1676925.ENSPKIP00000005438"/>
<dbReference type="PRINTS" id="PR01639">
    <property type="entry name" value="PROFILINMAML"/>
</dbReference>
<dbReference type="PANTHER" id="PTHR13936:SF17">
    <property type="entry name" value="PROFILIN"/>
    <property type="match status" value="1"/>
</dbReference>
<evidence type="ECO:0000256" key="3">
    <source>
        <dbReference type="ARBA" id="ARBA00022490"/>
    </source>
</evidence>
<dbReference type="SMART" id="SM00392">
    <property type="entry name" value="PROF"/>
    <property type="match status" value="1"/>
</dbReference>
<reference evidence="6" key="2">
    <citation type="submission" date="2025-09" db="UniProtKB">
        <authorList>
            <consortium name="Ensembl"/>
        </authorList>
    </citation>
    <scope>IDENTIFICATION</scope>
</reference>
<evidence type="ECO:0000256" key="4">
    <source>
        <dbReference type="ARBA" id="ARBA00023212"/>
    </source>
</evidence>
<dbReference type="GeneTree" id="ENSGT00940000153664"/>
<dbReference type="GO" id="GO:0005737">
    <property type="term" value="C:cytoplasm"/>
    <property type="evidence" value="ECO:0007669"/>
    <property type="project" value="TreeGrafter"/>
</dbReference>
<evidence type="ECO:0000256" key="5">
    <source>
        <dbReference type="RuleBase" id="RU003909"/>
    </source>
</evidence>
<keyword evidence="5" id="KW-0009">Actin-binding</keyword>
<dbReference type="GO" id="GO:0030036">
    <property type="term" value="P:actin cytoskeleton organization"/>
    <property type="evidence" value="ECO:0007669"/>
    <property type="project" value="InterPro"/>
</dbReference>
<organism evidence="6 7">
    <name type="scientific">Paramormyrops kingsleyae</name>
    <dbReference type="NCBI Taxonomy" id="1676925"/>
    <lineage>
        <taxon>Eukaryota</taxon>
        <taxon>Metazoa</taxon>
        <taxon>Chordata</taxon>
        <taxon>Craniata</taxon>
        <taxon>Vertebrata</taxon>
        <taxon>Euteleostomi</taxon>
        <taxon>Actinopterygii</taxon>
        <taxon>Neopterygii</taxon>
        <taxon>Teleostei</taxon>
        <taxon>Osteoglossocephala</taxon>
        <taxon>Osteoglossomorpha</taxon>
        <taxon>Osteoglossiformes</taxon>
        <taxon>Mormyridae</taxon>
        <taxon>Paramormyrops</taxon>
    </lineage>
</organism>
<keyword evidence="4" id="KW-0206">Cytoskeleton</keyword>
<evidence type="ECO:0000256" key="2">
    <source>
        <dbReference type="ARBA" id="ARBA00010058"/>
    </source>
</evidence>
<dbReference type="Gene3D" id="3.30.450.30">
    <property type="entry name" value="Dynein light chain 2a, cytoplasmic"/>
    <property type="match status" value="1"/>
</dbReference>
<evidence type="ECO:0000256" key="1">
    <source>
        <dbReference type="ARBA" id="ARBA00004245"/>
    </source>
</evidence>
<dbReference type="SUPFAM" id="SSF55770">
    <property type="entry name" value="Profilin (actin-binding protein)"/>
    <property type="match status" value="1"/>
</dbReference>